<reference evidence="4" key="1">
    <citation type="submission" date="2020-05" db="EMBL/GenBank/DDBJ databases">
        <title>Phylogenomic resolution of chytrid fungi.</title>
        <authorList>
            <person name="Stajich J.E."/>
            <person name="Amses K."/>
            <person name="Simmons R."/>
            <person name="Seto K."/>
            <person name="Myers J."/>
            <person name="Bonds A."/>
            <person name="Quandt C.A."/>
            <person name="Barry K."/>
            <person name="Liu P."/>
            <person name="Grigoriev I."/>
            <person name="Longcore J.E."/>
            <person name="James T.Y."/>
        </authorList>
    </citation>
    <scope>NUCLEOTIDE SEQUENCE</scope>
    <source>
        <strain evidence="4">JEL0476</strain>
    </source>
</reference>
<dbReference type="Gene3D" id="2.40.70.10">
    <property type="entry name" value="Acid Proteases"/>
    <property type="match status" value="2"/>
</dbReference>
<dbReference type="PANTHER" id="PTHR47966">
    <property type="entry name" value="BETA-SITE APP-CLEAVING ENZYME, ISOFORM A-RELATED"/>
    <property type="match status" value="1"/>
</dbReference>
<proteinExistence type="inferred from homology"/>
<dbReference type="PROSITE" id="PS51767">
    <property type="entry name" value="PEPTIDASE_A1"/>
    <property type="match status" value="1"/>
</dbReference>
<evidence type="ECO:0000313" key="4">
    <source>
        <dbReference type="EMBL" id="KAJ3222290.1"/>
    </source>
</evidence>
<keyword evidence="2" id="KW-0378">Hydrolase</keyword>
<dbReference type="InterPro" id="IPR001461">
    <property type="entry name" value="Aspartic_peptidase_A1"/>
</dbReference>
<dbReference type="GO" id="GO:0004190">
    <property type="term" value="F:aspartic-type endopeptidase activity"/>
    <property type="evidence" value="ECO:0007669"/>
    <property type="project" value="UniProtKB-KW"/>
</dbReference>
<dbReference type="CDD" id="cd05471">
    <property type="entry name" value="pepsin_like"/>
    <property type="match status" value="1"/>
</dbReference>
<dbReference type="GO" id="GO:0006508">
    <property type="term" value="P:proteolysis"/>
    <property type="evidence" value="ECO:0007669"/>
    <property type="project" value="InterPro"/>
</dbReference>
<evidence type="ECO:0000256" key="1">
    <source>
        <dbReference type="ARBA" id="ARBA00007447"/>
    </source>
</evidence>
<dbReference type="PANTHER" id="PTHR47966:SF51">
    <property type="entry name" value="BETA-SITE APP-CLEAVING ENZYME, ISOFORM A-RELATED"/>
    <property type="match status" value="1"/>
</dbReference>
<dbReference type="SUPFAM" id="SSF50630">
    <property type="entry name" value="Acid proteases"/>
    <property type="match status" value="1"/>
</dbReference>
<organism evidence="4 5">
    <name type="scientific">Clydaea vesicula</name>
    <dbReference type="NCBI Taxonomy" id="447962"/>
    <lineage>
        <taxon>Eukaryota</taxon>
        <taxon>Fungi</taxon>
        <taxon>Fungi incertae sedis</taxon>
        <taxon>Chytridiomycota</taxon>
        <taxon>Chytridiomycota incertae sedis</taxon>
        <taxon>Chytridiomycetes</taxon>
        <taxon>Lobulomycetales</taxon>
        <taxon>Lobulomycetaceae</taxon>
        <taxon>Clydaea</taxon>
    </lineage>
</organism>
<evidence type="ECO:0000313" key="5">
    <source>
        <dbReference type="Proteomes" id="UP001211065"/>
    </source>
</evidence>
<evidence type="ECO:0000256" key="2">
    <source>
        <dbReference type="ARBA" id="ARBA00022750"/>
    </source>
</evidence>
<gene>
    <name evidence="4" type="ORF">HK099_002483</name>
</gene>
<comment type="similarity">
    <text evidence="1">Belongs to the peptidase A1 family.</text>
</comment>
<dbReference type="InterPro" id="IPR033121">
    <property type="entry name" value="PEPTIDASE_A1"/>
</dbReference>
<keyword evidence="5" id="KW-1185">Reference proteome</keyword>
<dbReference type="PROSITE" id="PS00141">
    <property type="entry name" value="ASP_PROTEASE"/>
    <property type="match status" value="1"/>
</dbReference>
<dbReference type="Proteomes" id="UP001211065">
    <property type="component" value="Unassembled WGS sequence"/>
</dbReference>
<dbReference type="EMBL" id="JADGJW010000182">
    <property type="protein sequence ID" value="KAJ3222290.1"/>
    <property type="molecule type" value="Genomic_DNA"/>
</dbReference>
<feature type="domain" description="Peptidase A1" evidence="3">
    <location>
        <begin position="1"/>
        <end position="228"/>
    </location>
</feature>
<keyword evidence="2" id="KW-0064">Aspartyl protease</keyword>
<dbReference type="AlphaFoldDB" id="A0AAD5U2M7"/>
<comment type="caution">
    <text evidence="4">The sequence shown here is derived from an EMBL/GenBank/DDBJ whole genome shotgun (WGS) entry which is preliminary data.</text>
</comment>
<accession>A0AAD5U2M7</accession>
<keyword evidence="2" id="KW-0645">Protease</keyword>
<sequence>MSYRSSISGSKATDIVGFGDMRTKNFTFIEAISLSDDNFLDGIVGMALYNNPSHLFMDYVKPTLNSFLFSYWLSGDNMNGEIIFGGVDETKFIGDFTWIYTDPNRYHWTAYFDGISIVTSSGIVSSIEVPKLKTVIFDTGTSVSYLSLQLAETLNKRLGGTLFQNFTTDTTTAYQVDCANLKKLPTIKLNIGGEVLSLNPEEYILLFHQNGPCVSVFFGNEVRYLQIT</sequence>
<evidence type="ECO:0000259" key="3">
    <source>
        <dbReference type="PROSITE" id="PS51767"/>
    </source>
</evidence>
<dbReference type="InterPro" id="IPR021109">
    <property type="entry name" value="Peptidase_aspartic_dom_sf"/>
</dbReference>
<dbReference type="Pfam" id="PF00026">
    <property type="entry name" value="Asp"/>
    <property type="match status" value="1"/>
</dbReference>
<dbReference type="InterPro" id="IPR034164">
    <property type="entry name" value="Pepsin-like_dom"/>
</dbReference>
<dbReference type="InterPro" id="IPR001969">
    <property type="entry name" value="Aspartic_peptidase_AS"/>
</dbReference>
<protein>
    <recommendedName>
        <fullName evidence="3">Peptidase A1 domain-containing protein</fullName>
    </recommendedName>
</protein>
<name>A0AAD5U2M7_9FUNG</name>